<sequence>MSLVQREHPEAVAEFDAAVRWYETQEPGIGLALIDRAQQARDDISYWPNAAPLFTTADDGTVIRSKAIRRYPYRVIYTVEADALLILAYAHERRKPGYWHHRLSDQGHP</sequence>
<evidence type="ECO:0000313" key="2">
    <source>
        <dbReference type="Proteomes" id="UP000547528"/>
    </source>
</evidence>
<keyword evidence="2" id="KW-1185">Reference proteome</keyword>
<gene>
    <name evidence="1" type="ORF">FHX47_000666</name>
</gene>
<proteinExistence type="predicted"/>
<name>A0A7W5Y0B6_9MICC</name>
<organism evidence="1 2">
    <name type="scientific">Garicola koreensis</name>
    <dbReference type="NCBI Taxonomy" id="1262554"/>
    <lineage>
        <taxon>Bacteria</taxon>
        <taxon>Bacillati</taxon>
        <taxon>Actinomycetota</taxon>
        <taxon>Actinomycetes</taxon>
        <taxon>Micrococcales</taxon>
        <taxon>Micrococcaceae</taxon>
        <taxon>Garicola</taxon>
    </lineage>
</organism>
<dbReference type="InterPro" id="IPR035093">
    <property type="entry name" value="RelE/ParE_toxin_dom_sf"/>
</dbReference>
<protein>
    <recommendedName>
        <fullName evidence="3">Type II toxin-antitoxin system RelE/ParE family toxin</fullName>
    </recommendedName>
</protein>
<evidence type="ECO:0000313" key="1">
    <source>
        <dbReference type="EMBL" id="MBB3667073.1"/>
    </source>
</evidence>
<dbReference type="EMBL" id="JACIBT010000001">
    <property type="protein sequence ID" value="MBB3667073.1"/>
    <property type="molecule type" value="Genomic_DNA"/>
</dbReference>
<dbReference type="AlphaFoldDB" id="A0A7W5Y0B6"/>
<dbReference type="Proteomes" id="UP000547528">
    <property type="component" value="Unassembled WGS sequence"/>
</dbReference>
<accession>A0A7W5Y0B6</accession>
<dbReference type="RefSeq" id="WP_183357439.1">
    <property type="nucleotide sequence ID" value="NZ_BAABKR010000001.1"/>
</dbReference>
<evidence type="ECO:0008006" key="3">
    <source>
        <dbReference type="Google" id="ProtNLM"/>
    </source>
</evidence>
<comment type="caution">
    <text evidence="1">The sequence shown here is derived from an EMBL/GenBank/DDBJ whole genome shotgun (WGS) entry which is preliminary data.</text>
</comment>
<reference evidence="1 2" key="1">
    <citation type="submission" date="2020-08" db="EMBL/GenBank/DDBJ databases">
        <title>Sequencing the genomes of 1000 actinobacteria strains.</title>
        <authorList>
            <person name="Klenk H.-P."/>
        </authorList>
    </citation>
    <scope>NUCLEOTIDE SEQUENCE [LARGE SCALE GENOMIC DNA]</scope>
    <source>
        <strain evidence="1 2">DSM 28238</strain>
    </source>
</reference>
<dbReference type="Gene3D" id="3.30.2310.20">
    <property type="entry name" value="RelE-like"/>
    <property type="match status" value="1"/>
</dbReference>